<keyword evidence="5" id="KW-1185">Reference proteome</keyword>
<dbReference type="GO" id="GO:0000270">
    <property type="term" value="P:peptidoglycan metabolic process"/>
    <property type="evidence" value="ECO:0007669"/>
    <property type="project" value="TreeGrafter"/>
</dbReference>
<name>A0A2N9JMF7_9ACTN</name>
<dbReference type="PRINTS" id="PR00922">
    <property type="entry name" value="DADACBPTASE3"/>
</dbReference>
<evidence type="ECO:0000313" key="4">
    <source>
        <dbReference type="EMBL" id="SPD88956.1"/>
    </source>
</evidence>
<organism evidence="4 5">
    <name type="scientific">Micropruina glycogenica</name>
    <dbReference type="NCBI Taxonomy" id="75385"/>
    <lineage>
        <taxon>Bacteria</taxon>
        <taxon>Bacillati</taxon>
        <taxon>Actinomycetota</taxon>
        <taxon>Actinomycetes</taxon>
        <taxon>Propionibacteriales</taxon>
        <taxon>Nocardioidaceae</taxon>
        <taxon>Micropruina</taxon>
    </lineage>
</organism>
<dbReference type="EMBL" id="LT985188">
    <property type="protein sequence ID" value="SPD88956.1"/>
    <property type="molecule type" value="Genomic_DNA"/>
</dbReference>
<dbReference type="GO" id="GO:0004185">
    <property type="term" value="F:serine-type carboxypeptidase activity"/>
    <property type="evidence" value="ECO:0007669"/>
    <property type="project" value="InterPro"/>
</dbReference>
<keyword evidence="2" id="KW-0378">Hydrolase</keyword>
<comment type="similarity">
    <text evidence="1">Belongs to the peptidase S13 family.</text>
</comment>
<evidence type="ECO:0000256" key="3">
    <source>
        <dbReference type="SAM" id="SignalP"/>
    </source>
</evidence>
<keyword evidence="4" id="KW-0121">Carboxypeptidase</keyword>
<dbReference type="GO" id="GO:0006508">
    <property type="term" value="P:proteolysis"/>
    <property type="evidence" value="ECO:0007669"/>
    <property type="project" value="InterPro"/>
</dbReference>
<feature type="signal peptide" evidence="3">
    <location>
        <begin position="1"/>
        <end position="21"/>
    </location>
</feature>
<dbReference type="OrthoDB" id="56883at2"/>
<keyword evidence="3" id="KW-0732">Signal</keyword>
<sequence>MTKPLHLLLGPLLLALPLSLALNPGQTARAQPLPALVTDAALAKKLASVLSDSRVTRGTVGVVVAESSSGAELYRRSATTAISPASNMKLVTAAAALDLLGPGHTFSTDAYAPAAPVNGVVSKLYLKGNGDPTLREADLRALATQVKAAGITKVTGGVVGDGGYFDSDLYNNYWDPDDYNNSYAAQISGLTLSPSSAYAVGTVQVTYQPGSGKGKKAKLGLVPALAAGYVKLVNKTTTTSAGSGASISVRRSNHTNTITVSGRVALKRSLVKRTVTISNPARYAAHVFTRVLRAAGVDVPASPTTGSTPTVRVQVASDTSVPLSTIVTLLMKPSNNGMTEHLAKTLGRVGTKAGTWKAGAAVIRTWLAKTQSVPSTVVLVDGSGLAHRNKLTARVLVRLLQYAQTRPWFDTFYNALPVAGNPDPAIGGTLTDRMVGTAAANNLHAKTGTLSGITALSGYVTDRSGRRYTFSMLGKYSGSSPRIVFDKVGATLAGWTS</sequence>
<gene>
    <name evidence="4" type="ORF">MPLG2_3926</name>
</gene>
<dbReference type="InterPro" id="IPR000667">
    <property type="entry name" value="Peptidase_S13"/>
</dbReference>
<evidence type="ECO:0000256" key="1">
    <source>
        <dbReference type="ARBA" id="ARBA00006096"/>
    </source>
</evidence>
<accession>A0A2N9JMF7</accession>
<dbReference type="PANTHER" id="PTHR30023:SF0">
    <property type="entry name" value="PENICILLIN-SENSITIVE CARBOXYPEPTIDASE A"/>
    <property type="match status" value="1"/>
</dbReference>
<evidence type="ECO:0000313" key="5">
    <source>
        <dbReference type="Proteomes" id="UP000238164"/>
    </source>
</evidence>
<evidence type="ECO:0000256" key="2">
    <source>
        <dbReference type="ARBA" id="ARBA00022801"/>
    </source>
</evidence>
<keyword evidence="4" id="KW-0645">Protease</keyword>
<feature type="chain" id="PRO_5039463625" evidence="3">
    <location>
        <begin position="22"/>
        <end position="497"/>
    </location>
</feature>
<dbReference type="Proteomes" id="UP000238164">
    <property type="component" value="Chromosome 1"/>
</dbReference>
<dbReference type="InterPro" id="IPR012338">
    <property type="entry name" value="Beta-lactam/transpept-like"/>
</dbReference>
<dbReference type="KEGG" id="mgg:MPLG2_3926"/>
<dbReference type="PANTHER" id="PTHR30023">
    <property type="entry name" value="D-ALANYL-D-ALANINE CARBOXYPEPTIDASE"/>
    <property type="match status" value="1"/>
</dbReference>
<dbReference type="NCBIfam" id="TIGR00666">
    <property type="entry name" value="PBP4"/>
    <property type="match status" value="1"/>
</dbReference>
<dbReference type="RefSeq" id="WP_158681328.1">
    <property type="nucleotide sequence ID" value="NZ_BAAAGO010000016.1"/>
</dbReference>
<proteinExistence type="inferred from homology"/>
<dbReference type="Gene3D" id="3.40.710.10">
    <property type="entry name" value="DD-peptidase/beta-lactamase superfamily"/>
    <property type="match status" value="2"/>
</dbReference>
<dbReference type="Gene3D" id="3.50.80.20">
    <property type="entry name" value="D-Ala-D-Ala carboxypeptidase C, peptidase S13"/>
    <property type="match status" value="1"/>
</dbReference>
<dbReference type="AlphaFoldDB" id="A0A2N9JMF7"/>
<dbReference type="Pfam" id="PF02113">
    <property type="entry name" value="Peptidase_S13"/>
    <property type="match status" value="1"/>
</dbReference>
<protein>
    <submittedName>
        <fullName evidence="4">D-alanyl-D-alanine carboxypeptidase / D-alanyl-D-alanine-endopeptidase (Penicillin-binding protein 4)</fullName>
    </submittedName>
</protein>
<reference evidence="4 5" key="1">
    <citation type="submission" date="2018-02" db="EMBL/GenBank/DDBJ databases">
        <authorList>
            <person name="Cohen D.B."/>
            <person name="Kent A.D."/>
        </authorList>
    </citation>
    <scope>NUCLEOTIDE SEQUENCE [LARGE SCALE GENOMIC DNA]</scope>
    <source>
        <strain evidence="4">1</strain>
    </source>
</reference>
<dbReference type="SUPFAM" id="SSF56601">
    <property type="entry name" value="beta-lactamase/transpeptidase-like"/>
    <property type="match status" value="1"/>
</dbReference>